<gene>
    <name evidence="4" type="ORF">BBIA_2196</name>
</gene>
<evidence type="ECO:0000256" key="2">
    <source>
        <dbReference type="ARBA" id="ARBA00023315"/>
    </source>
</evidence>
<dbReference type="Proteomes" id="UP000029108">
    <property type="component" value="Unassembled WGS sequence"/>
</dbReference>
<organism evidence="4 5">
    <name type="scientific">Bifidobacterium biavatii DSM 23969</name>
    <dbReference type="NCBI Taxonomy" id="1437608"/>
    <lineage>
        <taxon>Bacteria</taxon>
        <taxon>Bacillati</taxon>
        <taxon>Actinomycetota</taxon>
        <taxon>Actinomycetes</taxon>
        <taxon>Bifidobacteriales</taxon>
        <taxon>Bifidobacteriaceae</taxon>
        <taxon>Bifidobacterium</taxon>
    </lineage>
</organism>
<evidence type="ECO:0000313" key="5">
    <source>
        <dbReference type="Proteomes" id="UP000029108"/>
    </source>
</evidence>
<dbReference type="SUPFAM" id="SSF55729">
    <property type="entry name" value="Acyl-CoA N-acyltransferases (Nat)"/>
    <property type="match status" value="1"/>
</dbReference>
<dbReference type="eggNOG" id="COG0456">
    <property type="taxonomic scope" value="Bacteria"/>
</dbReference>
<comment type="caution">
    <text evidence="4">The sequence shown here is derived from an EMBL/GenBank/DDBJ whole genome shotgun (WGS) entry which is preliminary data.</text>
</comment>
<dbReference type="PROSITE" id="PS51186">
    <property type="entry name" value="GNAT"/>
    <property type="match status" value="1"/>
</dbReference>
<proteinExistence type="predicted"/>
<keyword evidence="2" id="KW-0012">Acyltransferase</keyword>
<dbReference type="InterPro" id="IPR000182">
    <property type="entry name" value="GNAT_dom"/>
</dbReference>
<keyword evidence="5" id="KW-1185">Reference proteome</keyword>
<dbReference type="PANTHER" id="PTHR43877:SF1">
    <property type="entry name" value="ACETYLTRANSFERASE"/>
    <property type="match status" value="1"/>
</dbReference>
<keyword evidence="1 4" id="KW-0808">Transferase</keyword>
<dbReference type="STRING" id="1437608.GCA_000771645_00065"/>
<evidence type="ECO:0000313" key="4">
    <source>
        <dbReference type="EMBL" id="KFI47268.1"/>
    </source>
</evidence>
<name>A0A086ZL68_9BIFI</name>
<evidence type="ECO:0000259" key="3">
    <source>
        <dbReference type="PROSITE" id="PS51186"/>
    </source>
</evidence>
<reference evidence="4 5" key="1">
    <citation type="submission" date="2014-03" db="EMBL/GenBank/DDBJ databases">
        <title>Genomics of Bifidobacteria.</title>
        <authorList>
            <person name="Ventura M."/>
            <person name="Milani C."/>
            <person name="Lugli G.A."/>
        </authorList>
    </citation>
    <scope>NUCLEOTIDE SEQUENCE [LARGE SCALE GENOMIC DNA]</scope>
    <source>
        <strain evidence="4 5">DSM 23969</strain>
    </source>
</reference>
<dbReference type="AlphaFoldDB" id="A0A086ZL68"/>
<dbReference type="GO" id="GO:0016747">
    <property type="term" value="F:acyltransferase activity, transferring groups other than amino-acyl groups"/>
    <property type="evidence" value="ECO:0007669"/>
    <property type="project" value="InterPro"/>
</dbReference>
<dbReference type="PANTHER" id="PTHR43877">
    <property type="entry name" value="AMINOALKYLPHOSPHONATE N-ACETYLTRANSFERASE-RELATED-RELATED"/>
    <property type="match status" value="1"/>
</dbReference>
<dbReference type="InterPro" id="IPR016181">
    <property type="entry name" value="Acyl_CoA_acyltransferase"/>
</dbReference>
<dbReference type="InterPro" id="IPR050832">
    <property type="entry name" value="Bact_Acetyltransf"/>
</dbReference>
<dbReference type="CDD" id="cd04301">
    <property type="entry name" value="NAT_SF"/>
    <property type="match status" value="1"/>
</dbReference>
<evidence type="ECO:0000256" key="1">
    <source>
        <dbReference type="ARBA" id="ARBA00022679"/>
    </source>
</evidence>
<dbReference type="Gene3D" id="3.40.630.30">
    <property type="match status" value="1"/>
</dbReference>
<accession>A0A086ZL68</accession>
<feature type="domain" description="N-acetyltransferase" evidence="3">
    <location>
        <begin position="33"/>
        <end position="189"/>
    </location>
</feature>
<protein>
    <submittedName>
        <fullName evidence="4">Acetyltransferase</fullName>
    </submittedName>
</protein>
<dbReference type="EMBL" id="JGYN01000036">
    <property type="protein sequence ID" value="KFI47268.1"/>
    <property type="molecule type" value="Genomic_DNA"/>
</dbReference>
<dbReference type="Pfam" id="PF00583">
    <property type="entry name" value="Acetyltransf_1"/>
    <property type="match status" value="1"/>
</dbReference>
<sequence length="189" mass="21264">MSNEPDDVINDDVINKRVGNVDGREPQLAAAGMRIRRAEARDIPQLHKLLREVLEVHHRGRPDLFNTGVTKYTDDELTGIVSNDETPVFGAFADDDETLYGYAFCVFERHADSHILTDITTLYIDDICVDEAARGRRVGTALYRHVLDFARGAGCYNVTLNVWSCNPGAQAFYERMGLKPYKVGMEQIL</sequence>